<feature type="transmembrane region" description="Helical" evidence="1">
    <location>
        <begin position="21"/>
        <end position="41"/>
    </location>
</feature>
<dbReference type="EMBL" id="OIVN01000178">
    <property type="protein sequence ID" value="SPC75737.1"/>
    <property type="molecule type" value="Genomic_DNA"/>
</dbReference>
<organism evidence="2">
    <name type="scientific">Fagus sylvatica</name>
    <name type="common">Beechnut</name>
    <dbReference type="NCBI Taxonomy" id="28930"/>
    <lineage>
        <taxon>Eukaryota</taxon>
        <taxon>Viridiplantae</taxon>
        <taxon>Streptophyta</taxon>
        <taxon>Embryophyta</taxon>
        <taxon>Tracheophyta</taxon>
        <taxon>Spermatophyta</taxon>
        <taxon>Magnoliopsida</taxon>
        <taxon>eudicotyledons</taxon>
        <taxon>Gunneridae</taxon>
        <taxon>Pentapetalae</taxon>
        <taxon>rosids</taxon>
        <taxon>fabids</taxon>
        <taxon>Fagales</taxon>
        <taxon>Fagaceae</taxon>
        <taxon>Fagus</taxon>
    </lineage>
</organism>
<evidence type="ECO:0000313" key="2">
    <source>
        <dbReference type="EMBL" id="SPC75737.1"/>
    </source>
</evidence>
<reference evidence="2" key="1">
    <citation type="submission" date="2018-02" db="EMBL/GenBank/DDBJ databases">
        <authorList>
            <person name="Cohen D.B."/>
            <person name="Kent A.D."/>
        </authorList>
    </citation>
    <scope>NUCLEOTIDE SEQUENCE</scope>
</reference>
<keyword evidence="1" id="KW-0812">Transmembrane</keyword>
<gene>
    <name evidence="2" type="ORF">FSB_LOCUS3619</name>
</gene>
<dbReference type="AlphaFoldDB" id="A0A2N9E9S3"/>
<name>A0A2N9E9S3_FAGSY</name>
<sequence>MRSYFTQSPRSVLSSFGLKDTGWASVKVGNAGVVVVAWGWASVSVGNAGVVVVAWGWASVLVGNAGVVVGLAWCSGETHGVVFRRETHGVNMNMDPRRGVPERPTAVFSDLDPPRPATTKERPTAWLSSQICPDRGQPPPRREARTTVVGSDLHGGFWLLRFGGGWSEIWWFGGGGWEGIVCQLVIFVGNNDKGE</sequence>
<keyword evidence="1" id="KW-0472">Membrane</keyword>
<keyword evidence="1" id="KW-1133">Transmembrane helix</keyword>
<accession>A0A2N9E9S3</accession>
<evidence type="ECO:0000256" key="1">
    <source>
        <dbReference type="SAM" id="Phobius"/>
    </source>
</evidence>
<proteinExistence type="predicted"/>
<protein>
    <submittedName>
        <fullName evidence="2">Uncharacterized protein</fullName>
    </submittedName>
</protein>
<feature type="transmembrane region" description="Helical" evidence="1">
    <location>
        <begin position="53"/>
        <end position="74"/>
    </location>
</feature>